<dbReference type="InterPro" id="IPR008969">
    <property type="entry name" value="CarboxyPept-like_regulatory"/>
</dbReference>
<dbReference type="KEGG" id="smiz:4412673_01607"/>
<evidence type="ECO:0000313" key="14">
    <source>
        <dbReference type="Proteomes" id="UP000215355"/>
    </source>
</evidence>
<dbReference type="InterPro" id="IPR012910">
    <property type="entry name" value="Plug_dom"/>
</dbReference>
<evidence type="ECO:0000256" key="2">
    <source>
        <dbReference type="ARBA" id="ARBA00022448"/>
    </source>
</evidence>
<reference evidence="13 14" key="1">
    <citation type="submission" date="2017-06" db="EMBL/GenBank/DDBJ databases">
        <authorList>
            <consortium name="Pathogen Informatics"/>
        </authorList>
    </citation>
    <scope>NUCLEOTIDE SEQUENCE [LARGE SCALE GENOMIC DNA]</scope>
    <source>
        <strain evidence="13 14">NCTC12149</strain>
    </source>
</reference>
<evidence type="ECO:0000256" key="10">
    <source>
        <dbReference type="SAM" id="MobiDB-lite"/>
    </source>
</evidence>
<evidence type="ECO:0000256" key="6">
    <source>
        <dbReference type="ARBA" id="ARBA00023136"/>
    </source>
</evidence>
<dbReference type="Pfam" id="PF00593">
    <property type="entry name" value="TonB_dep_Rec_b-barrel"/>
    <property type="match status" value="1"/>
</dbReference>
<dbReference type="Pfam" id="PF13715">
    <property type="entry name" value="CarbopepD_reg_2"/>
    <property type="match status" value="1"/>
</dbReference>
<dbReference type="Gene3D" id="2.170.130.10">
    <property type="entry name" value="TonB-dependent receptor, plug domain"/>
    <property type="match status" value="1"/>
</dbReference>
<evidence type="ECO:0000256" key="4">
    <source>
        <dbReference type="ARBA" id="ARBA00022692"/>
    </source>
</evidence>
<evidence type="ECO:0000259" key="12">
    <source>
        <dbReference type="Pfam" id="PF07715"/>
    </source>
</evidence>
<keyword evidence="2 8" id="KW-0813">Transport</keyword>
<dbReference type="InterPro" id="IPR039426">
    <property type="entry name" value="TonB-dep_rcpt-like"/>
</dbReference>
<dbReference type="NCBIfam" id="TIGR04057">
    <property type="entry name" value="SusC_RagA_signa"/>
    <property type="match status" value="1"/>
</dbReference>
<dbReference type="Gene3D" id="2.40.170.20">
    <property type="entry name" value="TonB-dependent receptor, beta-barrel domain"/>
    <property type="match status" value="1"/>
</dbReference>
<dbReference type="EMBL" id="LT906468">
    <property type="protein sequence ID" value="SNV48750.1"/>
    <property type="molecule type" value="Genomic_DNA"/>
</dbReference>
<keyword evidence="4 8" id="KW-0812">Transmembrane</keyword>
<dbReference type="SUPFAM" id="SSF56935">
    <property type="entry name" value="Porins"/>
    <property type="match status" value="1"/>
</dbReference>
<proteinExistence type="inferred from homology"/>
<evidence type="ECO:0000256" key="7">
    <source>
        <dbReference type="ARBA" id="ARBA00023237"/>
    </source>
</evidence>
<dbReference type="Proteomes" id="UP000215355">
    <property type="component" value="Chromosome 1"/>
</dbReference>
<keyword evidence="6 8" id="KW-0472">Membrane</keyword>
<comment type="subcellular location">
    <subcellularLocation>
        <location evidence="1 8">Cell outer membrane</location>
        <topology evidence="1 8">Multi-pass membrane protein</topology>
    </subcellularLocation>
</comment>
<feature type="domain" description="TonB-dependent receptor plug" evidence="12">
    <location>
        <begin position="221"/>
        <end position="325"/>
    </location>
</feature>
<name>A0AAJ5C009_9SPHI</name>
<dbReference type="InterPro" id="IPR023996">
    <property type="entry name" value="TonB-dep_OMP_SusC/RagA"/>
</dbReference>
<gene>
    <name evidence="13" type="ORF">SAMEA4412673_01607</name>
</gene>
<dbReference type="NCBIfam" id="TIGR04056">
    <property type="entry name" value="OMP_RagA_SusC"/>
    <property type="match status" value="1"/>
</dbReference>
<accession>A0AAJ5C009</accession>
<dbReference type="GO" id="GO:0009279">
    <property type="term" value="C:cell outer membrane"/>
    <property type="evidence" value="ECO:0007669"/>
    <property type="project" value="UniProtKB-SubCell"/>
</dbReference>
<dbReference type="InterPro" id="IPR037066">
    <property type="entry name" value="Plug_dom_sf"/>
</dbReference>
<evidence type="ECO:0000313" key="13">
    <source>
        <dbReference type="EMBL" id="SNV48750.1"/>
    </source>
</evidence>
<sequence length="1176" mass="132274">MSNKKHVFLLKMKLTIFLFLFSMLGVMAKSNAQKVTLDLKNATFKKAFLELTKQTGYIFVFEDGAINPEWKVNLKVSNKELSDVMPQLLEDRPLQFKRSGKSISISSKPIRQDNPSSSPNQPEISIQESISGQVLNEKGEKLIGATIINLRTKKNYSTDSQGSFSIDDVQPTDILEISYLGYEKKQLQLEGKQFYSVQLIPKPESIGEVTIVNTGFQTISKERSTGSYGTVSKAQLEKPSTNISQRLIGTIPGMQARSLDDKGNPKFEIRGQSSLMANASPLVVVDGFPIQGDFSSINPNDVESVTVLKDAAAGSVWGARSANGVIVVTTKSANKNAPLKVALNVFTKISPKLDLSYVRPLASSSETVDYEMKAYENWRALPDPFSFYDVGYDWGTAGILMNEANYGHITTAERDAQLAHLKTLDNKKQITDHLLANPAATQYNFSISGGSEKMTNYLSLMHESDQSNFKETKGKKYLINFRNNTSITKWLDLTLGANYLFNKDYTSGVTLEDLNSWSPYDMLVNPDGSYTNVHKYYTPILDRDVPTSSFPYSDWTYNPILEIANRNLSVENTQARFQGAMNFKLLKGLSAELRGQYEYGTANTRDLYNENSFEVRKAVNEATTWDSSVEPNLFIMNLPQGGILKQKRVRTDLYNVRGQLRYNREFGTDHELDALAGMEFQSLTAETVENPPSYGYNEETMSVGIFPNGPGGPTNPIYDFMGQEITFPYLNTFGYTTQRLFSAYGNAAYTYKQKYVLSGSYRFDASNLITDDPKYRYAPFFSIGGMWHLYKEGFMENVGWVDRLTARLTYGKLGNYDPSTTFRPLITPSQSPDLYINALYAGFASYGNPTLRWEQTSNWDLGVDFSFFEHKLFGKIDLYKKSGKDLLAELSIPSIHGTFIQKLNNAAMVNKGIEIDLGTSQNFSEQLQWTANVNFAYNKNEITDLFVVNYNAFQMPLGGSAAYVKGYDANTAWRWQYSGIVDNQPTRIGPDGEPFPLSSFPEGNPLTYLRNMGTMVAPYTLGFMNSFKYKNFDFSFIFTGKFGHVFQTMGFNYPPTWNSRVLPNSKLAEVNAADPANMVPLPLNKDDAEYYIWSYVTGSMDYLIQSASHVRLQEIYLGYTFPESLTKRIGINNVLLYAQGNNLFSIYSNQAGEDPEFPMGGMRLMPSYTFGLKFDF</sequence>
<dbReference type="Pfam" id="PF07715">
    <property type="entry name" value="Plug"/>
    <property type="match status" value="1"/>
</dbReference>
<comment type="similarity">
    <text evidence="8 9">Belongs to the TonB-dependent receptor family.</text>
</comment>
<organism evidence="13 14">
    <name type="scientific">Sphingobacterium mizutaii</name>
    <dbReference type="NCBI Taxonomy" id="1010"/>
    <lineage>
        <taxon>Bacteria</taxon>
        <taxon>Pseudomonadati</taxon>
        <taxon>Bacteroidota</taxon>
        <taxon>Sphingobacteriia</taxon>
        <taxon>Sphingobacteriales</taxon>
        <taxon>Sphingobacteriaceae</taxon>
        <taxon>Sphingobacterium</taxon>
    </lineage>
</organism>
<evidence type="ECO:0000256" key="1">
    <source>
        <dbReference type="ARBA" id="ARBA00004571"/>
    </source>
</evidence>
<keyword evidence="13" id="KW-0675">Receptor</keyword>
<dbReference type="SUPFAM" id="SSF49464">
    <property type="entry name" value="Carboxypeptidase regulatory domain-like"/>
    <property type="match status" value="1"/>
</dbReference>
<evidence type="ECO:0000256" key="3">
    <source>
        <dbReference type="ARBA" id="ARBA00022452"/>
    </source>
</evidence>
<dbReference type="InterPro" id="IPR036942">
    <property type="entry name" value="Beta-barrel_TonB_sf"/>
</dbReference>
<evidence type="ECO:0000256" key="5">
    <source>
        <dbReference type="ARBA" id="ARBA00023077"/>
    </source>
</evidence>
<dbReference type="InterPro" id="IPR023997">
    <property type="entry name" value="TonB-dep_OMP_SusC/RagA_CS"/>
</dbReference>
<protein>
    <submittedName>
        <fullName evidence="13">Outer membrane cobalamin receptor protein</fullName>
    </submittedName>
</protein>
<keyword evidence="3 8" id="KW-1134">Transmembrane beta strand</keyword>
<feature type="region of interest" description="Disordered" evidence="10">
    <location>
        <begin position="99"/>
        <end position="123"/>
    </location>
</feature>
<keyword evidence="7 8" id="KW-0998">Cell outer membrane</keyword>
<dbReference type="InterPro" id="IPR000531">
    <property type="entry name" value="Beta-barrel_TonB"/>
</dbReference>
<feature type="compositionally biased region" description="Polar residues" evidence="10">
    <location>
        <begin position="113"/>
        <end position="123"/>
    </location>
</feature>
<evidence type="ECO:0000256" key="9">
    <source>
        <dbReference type="RuleBase" id="RU003357"/>
    </source>
</evidence>
<dbReference type="AlphaFoldDB" id="A0AAJ5C009"/>
<keyword evidence="5 9" id="KW-0798">TonB box</keyword>
<evidence type="ECO:0000259" key="11">
    <source>
        <dbReference type="Pfam" id="PF00593"/>
    </source>
</evidence>
<evidence type="ECO:0000256" key="8">
    <source>
        <dbReference type="PROSITE-ProRule" id="PRU01360"/>
    </source>
</evidence>
<feature type="domain" description="TonB-dependent receptor-like beta-barrel" evidence="11">
    <location>
        <begin position="525"/>
        <end position="1065"/>
    </location>
</feature>
<dbReference type="PROSITE" id="PS52016">
    <property type="entry name" value="TONB_DEPENDENT_REC_3"/>
    <property type="match status" value="1"/>
</dbReference>